<dbReference type="AlphaFoldDB" id="A0A1M6VME7"/>
<protein>
    <submittedName>
        <fullName evidence="1">Uncharacterized protein</fullName>
    </submittedName>
</protein>
<dbReference type="EMBL" id="FRBL01000001">
    <property type="protein sequence ID" value="SHK82436.1"/>
    <property type="molecule type" value="Genomic_DNA"/>
</dbReference>
<gene>
    <name evidence="1" type="ORF">SAMN05444266_101265</name>
</gene>
<dbReference type="Proteomes" id="UP000184420">
    <property type="component" value="Unassembled WGS sequence"/>
</dbReference>
<reference evidence="1 2" key="1">
    <citation type="submission" date="2016-11" db="EMBL/GenBank/DDBJ databases">
        <authorList>
            <person name="Jaros S."/>
            <person name="Januszkiewicz K."/>
            <person name="Wedrychowicz H."/>
        </authorList>
    </citation>
    <scope>NUCLEOTIDE SEQUENCE [LARGE SCALE GENOMIC DNA]</scope>
    <source>
        <strain evidence="1 2">DSM 27406</strain>
    </source>
</reference>
<evidence type="ECO:0000313" key="1">
    <source>
        <dbReference type="EMBL" id="SHK82436.1"/>
    </source>
</evidence>
<evidence type="ECO:0000313" key="2">
    <source>
        <dbReference type="Proteomes" id="UP000184420"/>
    </source>
</evidence>
<organism evidence="1 2">
    <name type="scientific">Chitinophaga jiangningensis</name>
    <dbReference type="NCBI Taxonomy" id="1419482"/>
    <lineage>
        <taxon>Bacteria</taxon>
        <taxon>Pseudomonadati</taxon>
        <taxon>Bacteroidota</taxon>
        <taxon>Chitinophagia</taxon>
        <taxon>Chitinophagales</taxon>
        <taxon>Chitinophagaceae</taxon>
        <taxon>Chitinophaga</taxon>
    </lineage>
</organism>
<accession>A0A1M6VME7</accession>
<dbReference type="STRING" id="1419482.SAMN05444266_101265"/>
<proteinExistence type="predicted"/>
<keyword evidence="2" id="KW-1185">Reference proteome</keyword>
<sequence length="34" mass="4020">MKTLLLSLQSQNGTTQRIGKQKDSKYLDYIFEDR</sequence>
<name>A0A1M6VME7_9BACT</name>